<keyword evidence="4" id="KW-1185">Reference proteome</keyword>
<feature type="binding site" evidence="2">
    <location>
        <position position="115"/>
    </location>
    <ligand>
        <name>Mg(2+)</name>
        <dbReference type="ChEBI" id="CHEBI:18420"/>
    </ligand>
</feature>
<dbReference type="EC" id="6.3.3.3" evidence="2"/>
<keyword evidence="2" id="KW-0963">Cytoplasm</keyword>
<comment type="cofactor">
    <cofactor evidence="2">
        <name>Mg(2+)</name>
        <dbReference type="ChEBI" id="CHEBI:18420"/>
    </cofactor>
</comment>
<comment type="function">
    <text evidence="2">Catalyzes a mechanistically unusual reaction, the ATP-dependent insertion of CO2 between the N7 and N8 nitrogen atoms of 7,8-diaminopelargonic acid (DAPA, also called 7,8-diammoniononanoate) to form a ureido ring.</text>
</comment>
<dbReference type="Pfam" id="PF13500">
    <property type="entry name" value="AAA_26"/>
    <property type="match status" value="1"/>
</dbReference>
<keyword evidence="1 2" id="KW-0093">Biotin biosynthesis</keyword>
<dbReference type="PANTHER" id="PTHR43210:SF5">
    <property type="entry name" value="DETHIOBIOTIN SYNTHETASE"/>
    <property type="match status" value="1"/>
</dbReference>
<dbReference type="Gene3D" id="3.40.50.300">
    <property type="entry name" value="P-loop containing nucleotide triphosphate hydrolases"/>
    <property type="match status" value="1"/>
</dbReference>
<proteinExistence type="inferred from homology"/>
<gene>
    <name evidence="2 3" type="primary">bioD</name>
    <name evidence="3" type="ORF">WOB96_10665</name>
</gene>
<feature type="binding site" evidence="2">
    <location>
        <position position="54"/>
    </location>
    <ligand>
        <name>ATP</name>
        <dbReference type="ChEBI" id="CHEBI:30616"/>
    </ligand>
</feature>
<keyword evidence="2 3" id="KW-0436">Ligase</keyword>
<evidence type="ECO:0000256" key="2">
    <source>
        <dbReference type="HAMAP-Rule" id="MF_00336"/>
    </source>
</evidence>
<accession>A0ABU9DCJ6</accession>
<dbReference type="HAMAP" id="MF_00336">
    <property type="entry name" value="BioD"/>
    <property type="match status" value="1"/>
</dbReference>
<dbReference type="Proteomes" id="UP001446205">
    <property type="component" value="Unassembled WGS sequence"/>
</dbReference>
<sequence>MQGYFITGTDTGVGKTLTSCVFLHALAQQGLRVAGYKPVASGCEQTAEGLRNEDALALIAHSNVPLDYASVNPYALAEPIAPHWAARLAGKDIDLPFSLHQAQALGDRVDRLIVEGAGGFLVPLNERESFADLAEALQLPVILVVGLRLGAINHALLTAEAVLRRGLTLAGWVGNAAWPEPIPAGTIETLETRMPAPRLATFSHQYDPDISNLAEALRLDML</sequence>
<comment type="similarity">
    <text evidence="2">Belongs to the dethiobiotin synthetase family.</text>
</comment>
<dbReference type="NCBIfam" id="TIGR00347">
    <property type="entry name" value="bioD"/>
    <property type="match status" value="1"/>
</dbReference>
<keyword evidence="2" id="KW-0547">Nucleotide-binding</keyword>
<feature type="binding site" evidence="2">
    <location>
        <position position="16"/>
    </location>
    <ligand>
        <name>Mg(2+)</name>
        <dbReference type="ChEBI" id="CHEBI:18420"/>
    </ligand>
</feature>
<comment type="caution">
    <text evidence="2">Lacks conserved residue(s) required for the propagation of feature annotation.</text>
</comment>
<feature type="binding site" evidence="2">
    <location>
        <begin position="208"/>
        <end position="210"/>
    </location>
    <ligand>
        <name>ATP</name>
        <dbReference type="ChEBI" id="CHEBI:30616"/>
    </ligand>
</feature>
<comment type="subunit">
    <text evidence="2">Homodimer.</text>
</comment>
<dbReference type="PANTHER" id="PTHR43210">
    <property type="entry name" value="DETHIOBIOTIN SYNTHETASE"/>
    <property type="match status" value="1"/>
</dbReference>
<protein>
    <recommendedName>
        <fullName evidence="2">ATP-dependent dethiobiotin synthetase BioD</fullName>
        <ecNumber evidence="2">6.3.3.3</ecNumber>
    </recommendedName>
    <alternativeName>
        <fullName evidence="2">DTB synthetase</fullName>
        <shortName evidence="2">DTBS</shortName>
    </alternativeName>
    <alternativeName>
        <fullName evidence="2">Dethiobiotin synthase</fullName>
    </alternativeName>
</protein>
<dbReference type="SUPFAM" id="SSF52540">
    <property type="entry name" value="P-loop containing nucleoside triphosphate hydrolases"/>
    <property type="match status" value="1"/>
</dbReference>
<feature type="active site" evidence="2">
    <location>
        <position position="37"/>
    </location>
</feature>
<reference evidence="3 4" key="1">
    <citation type="submission" date="2024-04" db="EMBL/GenBank/DDBJ databases">
        <authorList>
            <person name="Abashina T."/>
            <person name="Shaikin A."/>
        </authorList>
    </citation>
    <scope>NUCLEOTIDE SEQUENCE [LARGE SCALE GENOMIC DNA]</scope>
    <source>
        <strain evidence="3 4">AAFK</strain>
    </source>
</reference>
<dbReference type="CDD" id="cd03109">
    <property type="entry name" value="DTBS"/>
    <property type="match status" value="1"/>
</dbReference>
<evidence type="ECO:0000256" key="1">
    <source>
        <dbReference type="ARBA" id="ARBA00022756"/>
    </source>
</evidence>
<comment type="subcellular location">
    <subcellularLocation>
        <location evidence="2">Cytoplasm</location>
    </subcellularLocation>
</comment>
<comment type="pathway">
    <text evidence="2">Cofactor biosynthesis; biotin biosynthesis; biotin from 7,8-diaminononanoate: step 1/2.</text>
</comment>
<dbReference type="InterPro" id="IPR027417">
    <property type="entry name" value="P-loop_NTPase"/>
</dbReference>
<keyword evidence="2" id="KW-0067">ATP-binding</keyword>
<feature type="binding site" evidence="2">
    <location>
        <position position="54"/>
    </location>
    <ligand>
        <name>Mg(2+)</name>
        <dbReference type="ChEBI" id="CHEBI:18420"/>
    </ligand>
</feature>
<feature type="binding site" evidence="2">
    <location>
        <position position="41"/>
    </location>
    <ligand>
        <name>substrate</name>
    </ligand>
</feature>
<evidence type="ECO:0000313" key="4">
    <source>
        <dbReference type="Proteomes" id="UP001446205"/>
    </source>
</evidence>
<organism evidence="3 4">
    <name type="scientific">Thermithiobacillus plumbiphilus</name>
    <dbReference type="NCBI Taxonomy" id="1729899"/>
    <lineage>
        <taxon>Bacteria</taxon>
        <taxon>Pseudomonadati</taxon>
        <taxon>Pseudomonadota</taxon>
        <taxon>Acidithiobacillia</taxon>
        <taxon>Acidithiobacillales</taxon>
        <taxon>Thermithiobacillaceae</taxon>
        <taxon>Thermithiobacillus</taxon>
    </lineage>
</organism>
<comment type="caution">
    <text evidence="3">The sequence shown here is derived from an EMBL/GenBank/DDBJ whole genome shotgun (WGS) entry which is preliminary data.</text>
</comment>
<dbReference type="RefSeq" id="WP_341371279.1">
    <property type="nucleotide sequence ID" value="NZ_JBBPCO010000010.1"/>
</dbReference>
<feature type="binding site" evidence="2">
    <location>
        <begin position="12"/>
        <end position="17"/>
    </location>
    <ligand>
        <name>ATP</name>
        <dbReference type="ChEBI" id="CHEBI:30616"/>
    </ligand>
</feature>
<comment type="catalytic activity">
    <reaction evidence="2">
        <text>(7R,8S)-7,8-diammoniononanoate + CO2 + ATP = (4R,5S)-dethiobiotin + ADP + phosphate + 3 H(+)</text>
        <dbReference type="Rhea" id="RHEA:15805"/>
        <dbReference type="ChEBI" id="CHEBI:15378"/>
        <dbReference type="ChEBI" id="CHEBI:16526"/>
        <dbReference type="ChEBI" id="CHEBI:30616"/>
        <dbReference type="ChEBI" id="CHEBI:43474"/>
        <dbReference type="ChEBI" id="CHEBI:149469"/>
        <dbReference type="ChEBI" id="CHEBI:149473"/>
        <dbReference type="ChEBI" id="CHEBI:456216"/>
        <dbReference type="EC" id="6.3.3.3"/>
    </reaction>
</comment>
<keyword evidence="2" id="KW-0460">Magnesium</keyword>
<keyword evidence="2" id="KW-0479">Metal-binding</keyword>
<dbReference type="GO" id="GO:0004141">
    <property type="term" value="F:dethiobiotin synthase activity"/>
    <property type="evidence" value="ECO:0007669"/>
    <property type="project" value="UniProtKB-EC"/>
</dbReference>
<name>A0ABU9DCJ6_9PROT</name>
<dbReference type="PIRSF" id="PIRSF006755">
    <property type="entry name" value="DTB_synth"/>
    <property type="match status" value="1"/>
</dbReference>
<dbReference type="InterPro" id="IPR004472">
    <property type="entry name" value="DTB_synth_BioD"/>
</dbReference>
<feature type="binding site" evidence="2">
    <location>
        <begin position="115"/>
        <end position="118"/>
    </location>
    <ligand>
        <name>ATP</name>
        <dbReference type="ChEBI" id="CHEBI:30616"/>
    </ligand>
</feature>
<dbReference type="EMBL" id="JBBPCO010000010">
    <property type="protein sequence ID" value="MEK8090223.1"/>
    <property type="molecule type" value="Genomic_DNA"/>
</dbReference>
<evidence type="ECO:0000313" key="3">
    <source>
        <dbReference type="EMBL" id="MEK8090223.1"/>
    </source>
</evidence>